<reference evidence="3" key="1">
    <citation type="submission" date="2020-02" db="EMBL/GenBank/DDBJ databases">
        <authorList>
            <person name="Shen X.-R."/>
            <person name="Zhang Y.-X."/>
        </authorList>
    </citation>
    <scope>NUCLEOTIDE SEQUENCE</scope>
    <source>
        <strain evidence="3">SYP-B3998</strain>
    </source>
</reference>
<keyword evidence="1" id="KW-0472">Membrane</keyword>
<dbReference type="PANTHER" id="PTHR40547:SF1">
    <property type="entry name" value="SLL0298 PROTEIN"/>
    <property type="match status" value="1"/>
</dbReference>
<organism evidence="3">
    <name type="scientific">Paenibacillus sp. SYP-B3998</name>
    <dbReference type="NCBI Taxonomy" id="2678564"/>
    <lineage>
        <taxon>Bacteria</taxon>
        <taxon>Bacillati</taxon>
        <taxon>Bacillota</taxon>
        <taxon>Bacilli</taxon>
        <taxon>Bacillales</taxon>
        <taxon>Paenibacillaceae</taxon>
        <taxon>Paenibacillus</taxon>
    </lineage>
</organism>
<feature type="transmembrane region" description="Helical" evidence="1">
    <location>
        <begin position="132"/>
        <end position="157"/>
    </location>
</feature>
<sequence>MQRSLQKVKTKKARYDWNSTKRWFKFKYLLLLRAKGGPSKVARGFSIGLAVEMFTLPTAGFAFLLIFPLVYLLRANFAGALIGFVFGKVIYIPFSILNKQVGNWLVPKHFKVYLIHHLPHVLSNIIRSGLDLIVGGMVVGAALGIIAYFPVMLLLRYHSNRRKEKRRIRKAQLVASDTNE</sequence>
<comment type="caution">
    <text evidence="3">The sequence shown here is derived from an EMBL/GenBank/DDBJ whole genome shotgun (WGS) entry which is preliminary data.</text>
</comment>
<protein>
    <submittedName>
        <fullName evidence="3">DUF2062 domain-containing protein</fullName>
    </submittedName>
</protein>
<proteinExistence type="predicted"/>
<evidence type="ECO:0000313" key="3">
    <source>
        <dbReference type="EMBL" id="NEW08250.1"/>
    </source>
</evidence>
<feature type="transmembrane region" description="Helical" evidence="1">
    <location>
        <begin position="49"/>
        <end position="71"/>
    </location>
</feature>
<feature type="transmembrane region" description="Helical" evidence="1">
    <location>
        <begin position="77"/>
        <end position="98"/>
    </location>
</feature>
<keyword evidence="1" id="KW-0812">Transmembrane</keyword>
<dbReference type="PANTHER" id="PTHR40547">
    <property type="entry name" value="SLL0298 PROTEIN"/>
    <property type="match status" value="1"/>
</dbReference>
<dbReference type="Pfam" id="PF09835">
    <property type="entry name" value="DUF2062"/>
    <property type="match status" value="1"/>
</dbReference>
<name>A0A6G4A1P3_9BACL</name>
<gene>
    <name evidence="3" type="ORF">GK047_19805</name>
</gene>
<accession>A0A6G4A1P3</accession>
<evidence type="ECO:0000259" key="2">
    <source>
        <dbReference type="Pfam" id="PF09835"/>
    </source>
</evidence>
<dbReference type="AlphaFoldDB" id="A0A6G4A1P3"/>
<evidence type="ECO:0000256" key="1">
    <source>
        <dbReference type="SAM" id="Phobius"/>
    </source>
</evidence>
<keyword evidence="1" id="KW-1133">Transmembrane helix</keyword>
<dbReference type="EMBL" id="JAAIKC010000008">
    <property type="protein sequence ID" value="NEW08250.1"/>
    <property type="molecule type" value="Genomic_DNA"/>
</dbReference>
<feature type="domain" description="DUF2062" evidence="2">
    <location>
        <begin position="21"/>
        <end position="163"/>
    </location>
</feature>
<dbReference type="InterPro" id="IPR018639">
    <property type="entry name" value="DUF2062"/>
</dbReference>